<feature type="coiled-coil region" evidence="1">
    <location>
        <begin position="59"/>
        <end position="121"/>
    </location>
</feature>
<reference evidence="2" key="1">
    <citation type="journal article" date="2021" name="bioRxiv">
        <title>Whole Genome Assembly and Annotation of Northern Wild Rice, Zizania palustris L., Supports a Whole Genome Duplication in the Zizania Genus.</title>
        <authorList>
            <person name="Haas M."/>
            <person name="Kono T."/>
            <person name="Macchietto M."/>
            <person name="Millas R."/>
            <person name="McGilp L."/>
            <person name="Shao M."/>
            <person name="Duquette J."/>
            <person name="Hirsch C.N."/>
            <person name="Kimball J."/>
        </authorList>
    </citation>
    <scope>NUCLEOTIDE SEQUENCE</scope>
    <source>
        <tissue evidence="2">Fresh leaf tissue</tissue>
    </source>
</reference>
<organism evidence="2 3">
    <name type="scientific">Zizania palustris</name>
    <name type="common">Northern wild rice</name>
    <dbReference type="NCBI Taxonomy" id="103762"/>
    <lineage>
        <taxon>Eukaryota</taxon>
        <taxon>Viridiplantae</taxon>
        <taxon>Streptophyta</taxon>
        <taxon>Embryophyta</taxon>
        <taxon>Tracheophyta</taxon>
        <taxon>Spermatophyta</taxon>
        <taxon>Magnoliopsida</taxon>
        <taxon>Liliopsida</taxon>
        <taxon>Poales</taxon>
        <taxon>Poaceae</taxon>
        <taxon>BOP clade</taxon>
        <taxon>Oryzoideae</taxon>
        <taxon>Oryzeae</taxon>
        <taxon>Zizaniinae</taxon>
        <taxon>Zizania</taxon>
    </lineage>
</organism>
<dbReference type="Proteomes" id="UP000729402">
    <property type="component" value="Unassembled WGS sequence"/>
</dbReference>
<evidence type="ECO:0000313" key="2">
    <source>
        <dbReference type="EMBL" id="KAG8084053.1"/>
    </source>
</evidence>
<reference evidence="2" key="2">
    <citation type="submission" date="2021-02" db="EMBL/GenBank/DDBJ databases">
        <authorList>
            <person name="Kimball J.A."/>
            <person name="Haas M.W."/>
            <person name="Macchietto M."/>
            <person name="Kono T."/>
            <person name="Duquette J."/>
            <person name="Shao M."/>
        </authorList>
    </citation>
    <scope>NUCLEOTIDE SEQUENCE</scope>
    <source>
        <tissue evidence="2">Fresh leaf tissue</tissue>
    </source>
</reference>
<comment type="caution">
    <text evidence="2">The sequence shown here is derived from an EMBL/GenBank/DDBJ whole genome shotgun (WGS) entry which is preliminary data.</text>
</comment>
<protein>
    <submittedName>
        <fullName evidence="2">Uncharacterized protein</fullName>
    </submittedName>
</protein>
<keyword evidence="3" id="KW-1185">Reference proteome</keyword>
<sequence>MEPEDFKWVDALGIQTMELRDPRQADAEEFVVLARSTSSSYGHECNRLEGEVASLWDLLVDVEEKASTLEDTLQEEQRKREAFKDKVENPLAKRVTSEAEVEKLRTERSALEAEVNWLKAQKAIFEMRVFELTTLAAGLRTLRSVYLNEVV</sequence>
<evidence type="ECO:0000256" key="1">
    <source>
        <dbReference type="SAM" id="Coils"/>
    </source>
</evidence>
<name>A0A8J5THV4_ZIZPA</name>
<evidence type="ECO:0000313" key="3">
    <source>
        <dbReference type="Proteomes" id="UP000729402"/>
    </source>
</evidence>
<dbReference type="EMBL" id="JAAALK010000082">
    <property type="protein sequence ID" value="KAG8084053.1"/>
    <property type="molecule type" value="Genomic_DNA"/>
</dbReference>
<proteinExistence type="predicted"/>
<accession>A0A8J5THV4</accession>
<gene>
    <name evidence="2" type="ORF">GUJ93_ZPchr0010g7621</name>
</gene>
<dbReference type="AlphaFoldDB" id="A0A8J5THV4"/>
<keyword evidence="1" id="KW-0175">Coiled coil</keyword>